<dbReference type="Pfam" id="PF00083">
    <property type="entry name" value="Sugar_tr"/>
    <property type="match status" value="1"/>
</dbReference>
<dbReference type="InterPro" id="IPR036259">
    <property type="entry name" value="MFS_trans_sf"/>
</dbReference>
<dbReference type="SUPFAM" id="SSF103473">
    <property type="entry name" value="MFS general substrate transporter"/>
    <property type="match status" value="1"/>
</dbReference>
<evidence type="ECO:0000313" key="7">
    <source>
        <dbReference type="Proteomes" id="UP000050640"/>
    </source>
</evidence>
<proteinExistence type="predicted"/>
<comment type="subcellular location">
    <subcellularLocation>
        <location evidence="1">Membrane</location>
        <topology evidence="1">Multi-pass membrane protein</topology>
    </subcellularLocation>
</comment>
<evidence type="ECO:0000256" key="3">
    <source>
        <dbReference type="ARBA" id="ARBA00022989"/>
    </source>
</evidence>
<evidence type="ECO:0000313" key="8">
    <source>
        <dbReference type="WBParaSite" id="EEL_0000964501-mRNA-1"/>
    </source>
</evidence>
<keyword evidence="7" id="KW-1185">Reference proteome</keyword>
<feature type="domain" description="Major facilitator superfamily (MFS) profile" evidence="6">
    <location>
        <begin position="1"/>
        <end position="430"/>
    </location>
</feature>
<feature type="transmembrane region" description="Helical" evidence="5">
    <location>
        <begin position="159"/>
        <end position="179"/>
    </location>
</feature>
<reference evidence="8" key="1">
    <citation type="submission" date="2017-02" db="UniProtKB">
        <authorList>
            <consortium name="WormBaseParasite"/>
        </authorList>
    </citation>
    <scope>IDENTIFICATION</scope>
</reference>
<name>A0A0R3S4C7_9BILA</name>
<feature type="transmembrane region" description="Helical" evidence="5">
    <location>
        <begin position="76"/>
        <end position="94"/>
    </location>
</feature>
<sequence>MTPKQQCAKYNSYVNSTHGCSNPILGADFESVGYEFYYFCDSASKVKLSISLQMIGIMVGAMSFGQLSDMFGRRAVLLFGTLGLIISGLVSTFVNDLIAFTIARFFVMLFTGGKHSVSYVFMMENLPAKHRMWIVTVITYSPNYILFTALAYLTGEWRLLSRVVALLTILPGILLVFAYESPRWLIQKGNIDDARLAFVGMGRWDDKNTPERLQELDLLLDKERERLREATGKPKTNYTYYHLFSNKSFASYSILFAYSLCVRGNTNTSSTLRLICRMVTSIISYGLVFNMEKLSGSIYLNTIIVGSLRYTINLICAVIDIKFTWAGRRLLHGFSMLFIALSLGLVFFIILFGNFQTIIRITALSAAAMCSQIYILNAVTPSELFPTAIRNKEIGFIQTFNRIGNIIAPQIFVIVRIIFLFSYNFNSAKK</sequence>
<feature type="transmembrane region" description="Helical" evidence="5">
    <location>
        <begin position="274"/>
        <end position="291"/>
    </location>
</feature>
<feature type="transmembrane region" description="Helical" evidence="5">
    <location>
        <begin position="133"/>
        <end position="153"/>
    </location>
</feature>
<feature type="transmembrane region" description="Helical" evidence="5">
    <location>
        <begin position="400"/>
        <end position="423"/>
    </location>
</feature>
<keyword evidence="2 5" id="KW-0812">Transmembrane</keyword>
<feature type="transmembrane region" description="Helical" evidence="5">
    <location>
        <begin position="100"/>
        <end position="121"/>
    </location>
</feature>
<feature type="transmembrane region" description="Helical" evidence="5">
    <location>
        <begin position="46"/>
        <end position="64"/>
    </location>
</feature>
<organism evidence="7 8">
    <name type="scientific">Elaeophora elaphi</name>
    <dbReference type="NCBI Taxonomy" id="1147741"/>
    <lineage>
        <taxon>Eukaryota</taxon>
        <taxon>Metazoa</taxon>
        <taxon>Ecdysozoa</taxon>
        <taxon>Nematoda</taxon>
        <taxon>Chromadorea</taxon>
        <taxon>Rhabditida</taxon>
        <taxon>Spirurina</taxon>
        <taxon>Spiruromorpha</taxon>
        <taxon>Filarioidea</taxon>
        <taxon>Onchocercidae</taxon>
        <taxon>Elaeophora</taxon>
    </lineage>
</organism>
<dbReference type="Proteomes" id="UP000050640">
    <property type="component" value="Unplaced"/>
</dbReference>
<dbReference type="STRING" id="1147741.A0A0R3S4C7"/>
<dbReference type="GO" id="GO:0022857">
    <property type="term" value="F:transmembrane transporter activity"/>
    <property type="evidence" value="ECO:0007669"/>
    <property type="project" value="InterPro"/>
</dbReference>
<dbReference type="Gene3D" id="1.20.1250.20">
    <property type="entry name" value="MFS general substrate transporter like domains"/>
    <property type="match status" value="1"/>
</dbReference>
<keyword evidence="4 5" id="KW-0472">Membrane</keyword>
<evidence type="ECO:0000256" key="2">
    <source>
        <dbReference type="ARBA" id="ARBA00022692"/>
    </source>
</evidence>
<dbReference type="PANTHER" id="PTHR24064">
    <property type="entry name" value="SOLUTE CARRIER FAMILY 22 MEMBER"/>
    <property type="match status" value="1"/>
</dbReference>
<feature type="transmembrane region" description="Helical" evidence="5">
    <location>
        <begin position="297"/>
        <end position="319"/>
    </location>
</feature>
<evidence type="ECO:0000259" key="6">
    <source>
        <dbReference type="PROSITE" id="PS50850"/>
    </source>
</evidence>
<accession>A0A0R3S4C7</accession>
<dbReference type="InterPro" id="IPR005828">
    <property type="entry name" value="MFS_sugar_transport-like"/>
</dbReference>
<protein>
    <submittedName>
        <fullName evidence="8">MFS domain-containing protein</fullName>
    </submittedName>
</protein>
<feature type="transmembrane region" description="Helical" evidence="5">
    <location>
        <begin position="358"/>
        <end position="379"/>
    </location>
</feature>
<evidence type="ECO:0000256" key="4">
    <source>
        <dbReference type="ARBA" id="ARBA00023136"/>
    </source>
</evidence>
<feature type="transmembrane region" description="Helical" evidence="5">
    <location>
        <begin position="331"/>
        <end position="352"/>
    </location>
</feature>
<keyword evidence="3 5" id="KW-1133">Transmembrane helix</keyword>
<dbReference type="PROSITE" id="PS50850">
    <property type="entry name" value="MFS"/>
    <property type="match status" value="1"/>
</dbReference>
<dbReference type="GO" id="GO:0016020">
    <property type="term" value="C:membrane"/>
    <property type="evidence" value="ECO:0007669"/>
    <property type="project" value="UniProtKB-SubCell"/>
</dbReference>
<dbReference type="WBParaSite" id="EEL_0000964501-mRNA-1">
    <property type="protein sequence ID" value="EEL_0000964501-mRNA-1"/>
    <property type="gene ID" value="EEL_0000964501"/>
</dbReference>
<evidence type="ECO:0000256" key="1">
    <source>
        <dbReference type="ARBA" id="ARBA00004141"/>
    </source>
</evidence>
<dbReference type="AlphaFoldDB" id="A0A0R3S4C7"/>
<dbReference type="InterPro" id="IPR020846">
    <property type="entry name" value="MFS_dom"/>
</dbReference>
<evidence type="ECO:0000256" key="5">
    <source>
        <dbReference type="SAM" id="Phobius"/>
    </source>
</evidence>